<sequence>RHCLLAPQLLGDPVPPPGGSLAPKCANTFQELKEHAIPMMVALGTSMHYDPVLMYKVLRLTHAALTQVKKKAKKDVSAV</sequence>
<comment type="caution">
    <text evidence="1">The sequence shown here is derived from an EMBL/GenBank/DDBJ whole genome shotgun (WGS) entry which is preliminary data.</text>
</comment>
<proteinExistence type="predicted"/>
<organism evidence="1 2">
    <name type="scientific">Timema podura</name>
    <name type="common">Walking stick</name>
    <dbReference type="NCBI Taxonomy" id="61482"/>
    <lineage>
        <taxon>Eukaryota</taxon>
        <taxon>Metazoa</taxon>
        <taxon>Ecdysozoa</taxon>
        <taxon>Arthropoda</taxon>
        <taxon>Hexapoda</taxon>
        <taxon>Insecta</taxon>
        <taxon>Pterygota</taxon>
        <taxon>Neoptera</taxon>
        <taxon>Polyneoptera</taxon>
        <taxon>Phasmatodea</taxon>
        <taxon>Timematodea</taxon>
        <taxon>Timematoidea</taxon>
        <taxon>Timematidae</taxon>
        <taxon>Timema</taxon>
    </lineage>
</organism>
<dbReference type="EMBL" id="CAJPIN010067985">
    <property type="protein sequence ID" value="CAG2067376.1"/>
    <property type="molecule type" value="Genomic_DNA"/>
</dbReference>
<protein>
    <submittedName>
        <fullName evidence="1">Uncharacterized protein</fullName>
    </submittedName>
</protein>
<feature type="non-terminal residue" evidence="1">
    <location>
        <position position="1"/>
    </location>
</feature>
<evidence type="ECO:0000313" key="1">
    <source>
        <dbReference type="EMBL" id="CAG2067376.1"/>
    </source>
</evidence>
<accession>A0ABN7PHX3</accession>
<gene>
    <name evidence="1" type="ORF">TPAB3V08_LOCUS14319</name>
</gene>
<evidence type="ECO:0000313" key="2">
    <source>
        <dbReference type="Proteomes" id="UP001153148"/>
    </source>
</evidence>
<keyword evidence="2" id="KW-1185">Reference proteome</keyword>
<feature type="non-terminal residue" evidence="1">
    <location>
        <position position="79"/>
    </location>
</feature>
<reference evidence="1" key="1">
    <citation type="submission" date="2021-03" db="EMBL/GenBank/DDBJ databases">
        <authorList>
            <person name="Tran Van P."/>
        </authorList>
    </citation>
    <scope>NUCLEOTIDE SEQUENCE</scope>
</reference>
<name>A0ABN7PHX3_TIMPD</name>
<dbReference type="Proteomes" id="UP001153148">
    <property type="component" value="Unassembled WGS sequence"/>
</dbReference>